<comment type="caution">
    <text evidence="5">The sequence shown here is derived from an EMBL/GenBank/DDBJ whole genome shotgun (WGS) entry which is preliminary data.</text>
</comment>
<dbReference type="PROSITE" id="PS50923">
    <property type="entry name" value="SUSHI"/>
    <property type="match status" value="1"/>
</dbReference>
<dbReference type="SUPFAM" id="SSF57535">
    <property type="entry name" value="Complement control module/SCR domain"/>
    <property type="match status" value="1"/>
</dbReference>
<keyword evidence="6" id="KW-1185">Reference proteome</keyword>
<dbReference type="Gene3D" id="2.10.70.10">
    <property type="entry name" value="Complement Module, domain 1"/>
    <property type="match status" value="1"/>
</dbReference>
<feature type="domain" description="Sushi" evidence="4">
    <location>
        <begin position="32"/>
        <end position="99"/>
    </location>
</feature>
<evidence type="ECO:0000259" key="4">
    <source>
        <dbReference type="PROSITE" id="PS50923"/>
    </source>
</evidence>
<feature type="signal peptide" evidence="3">
    <location>
        <begin position="1"/>
        <end position="30"/>
    </location>
</feature>
<keyword evidence="3" id="KW-0732">Signal</keyword>
<gene>
    <name evidence="5" type="ORF">AVEN_232009_1</name>
</gene>
<comment type="caution">
    <text evidence="2">Lacks conserved residue(s) required for the propagation of feature annotation.</text>
</comment>
<dbReference type="OrthoDB" id="9984531at2759"/>
<evidence type="ECO:0000256" key="1">
    <source>
        <dbReference type="ARBA" id="ARBA00023157"/>
    </source>
</evidence>
<dbReference type="AlphaFoldDB" id="A0A4Y2STJ5"/>
<dbReference type="SMART" id="SM00032">
    <property type="entry name" value="CCP"/>
    <property type="match status" value="1"/>
</dbReference>
<organism evidence="5 6">
    <name type="scientific">Araneus ventricosus</name>
    <name type="common">Orbweaver spider</name>
    <name type="synonym">Epeira ventricosa</name>
    <dbReference type="NCBI Taxonomy" id="182803"/>
    <lineage>
        <taxon>Eukaryota</taxon>
        <taxon>Metazoa</taxon>
        <taxon>Ecdysozoa</taxon>
        <taxon>Arthropoda</taxon>
        <taxon>Chelicerata</taxon>
        <taxon>Arachnida</taxon>
        <taxon>Araneae</taxon>
        <taxon>Araneomorphae</taxon>
        <taxon>Entelegynae</taxon>
        <taxon>Araneoidea</taxon>
        <taxon>Araneidae</taxon>
        <taxon>Araneus</taxon>
    </lineage>
</organism>
<keyword evidence="2" id="KW-0768">Sushi</keyword>
<evidence type="ECO:0000256" key="2">
    <source>
        <dbReference type="PROSITE-ProRule" id="PRU00302"/>
    </source>
</evidence>
<keyword evidence="1" id="KW-1015">Disulfide bond</keyword>
<dbReference type="CDD" id="cd00033">
    <property type="entry name" value="CCP"/>
    <property type="match status" value="1"/>
</dbReference>
<dbReference type="EMBL" id="BGPR01023796">
    <property type="protein sequence ID" value="GBN91251.1"/>
    <property type="molecule type" value="Genomic_DNA"/>
</dbReference>
<proteinExistence type="predicted"/>
<name>A0A4Y2STJ5_ARAVE</name>
<sequence length="161" mass="17767">MLAIYSTGFSAPFVVRFVVWVLLIPQFFCAKTTCPPPDFPERGGYEPVKAEYEVGLTVSYYCNSSLLFFTENDDLFAVRKHVTCQSSGKWSGGPPFCALMTNLIASSEADSKDFTIIDRNVDTCFETRSNAKQILQFSLDRGAVSYSAVMCFGEGNTLSVA</sequence>
<evidence type="ECO:0000313" key="5">
    <source>
        <dbReference type="EMBL" id="GBN91251.1"/>
    </source>
</evidence>
<feature type="chain" id="PRO_5021490883" description="Sushi domain-containing protein" evidence="3">
    <location>
        <begin position="31"/>
        <end position="161"/>
    </location>
</feature>
<dbReference type="InterPro" id="IPR035976">
    <property type="entry name" value="Sushi/SCR/CCP_sf"/>
</dbReference>
<protein>
    <recommendedName>
        <fullName evidence="4">Sushi domain-containing protein</fullName>
    </recommendedName>
</protein>
<reference evidence="5 6" key="1">
    <citation type="journal article" date="2019" name="Sci. Rep.">
        <title>Orb-weaving spider Araneus ventricosus genome elucidates the spidroin gene catalogue.</title>
        <authorList>
            <person name="Kono N."/>
            <person name="Nakamura H."/>
            <person name="Ohtoshi R."/>
            <person name="Moran D.A.P."/>
            <person name="Shinohara A."/>
            <person name="Yoshida Y."/>
            <person name="Fujiwara M."/>
            <person name="Mori M."/>
            <person name="Tomita M."/>
            <person name="Arakawa K."/>
        </authorList>
    </citation>
    <scope>NUCLEOTIDE SEQUENCE [LARGE SCALE GENOMIC DNA]</scope>
</reference>
<dbReference type="InterPro" id="IPR000436">
    <property type="entry name" value="Sushi_SCR_CCP_dom"/>
</dbReference>
<dbReference type="Pfam" id="PF00084">
    <property type="entry name" value="Sushi"/>
    <property type="match status" value="1"/>
</dbReference>
<accession>A0A4Y2STJ5</accession>
<dbReference type="Proteomes" id="UP000499080">
    <property type="component" value="Unassembled WGS sequence"/>
</dbReference>
<evidence type="ECO:0000256" key="3">
    <source>
        <dbReference type="SAM" id="SignalP"/>
    </source>
</evidence>
<evidence type="ECO:0000313" key="6">
    <source>
        <dbReference type="Proteomes" id="UP000499080"/>
    </source>
</evidence>